<comment type="caution">
    <text evidence="1">The sequence shown here is derived from an EMBL/GenBank/DDBJ whole genome shotgun (WGS) entry which is preliminary data.</text>
</comment>
<protein>
    <submittedName>
        <fullName evidence="1">Uncharacterized protein</fullName>
    </submittedName>
</protein>
<sequence>QIHWFPKSNKDSTLVSSYYKYPNKLVLIVITNKQTKITILRCFLPYYSQLKRA</sequence>
<evidence type="ECO:0000313" key="2">
    <source>
        <dbReference type="Proteomes" id="UP000541444"/>
    </source>
</evidence>
<keyword evidence="2" id="KW-1185">Reference proteome</keyword>
<dbReference type="EMBL" id="JACGCM010001722">
    <property type="protein sequence ID" value="KAF6151008.1"/>
    <property type="molecule type" value="Genomic_DNA"/>
</dbReference>
<name>A0A7J7M8C8_9MAGN</name>
<feature type="non-terminal residue" evidence="1">
    <location>
        <position position="1"/>
    </location>
</feature>
<dbReference type="AlphaFoldDB" id="A0A7J7M8C8"/>
<accession>A0A7J7M8C8</accession>
<evidence type="ECO:0000313" key="1">
    <source>
        <dbReference type="EMBL" id="KAF6151008.1"/>
    </source>
</evidence>
<reference evidence="1 2" key="1">
    <citation type="journal article" date="2020" name="IScience">
        <title>Genome Sequencing of the Endangered Kingdonia uniflora (Circaeasteraceae, Ranunculales) Reveals Potential Mechanisms of Evolutionary Specialization.</title>
        <authorList>
            <person name="Sun Y."/>
            <person name="Deng T."/>
            <person name="Zhang A."/>
            <person name="Moore M.J."/>
            <person name="Landis J.B."/>
            <person name="Lin N."/>
            <person name="Zhang H."/>
            <person name="Zhang X."/>
            <person name="Huang J."/>
            <person name="Zhang X."/>
            <person name="Sun H."/>
            <person name="Wang H."/>
        </authorList>
    </citation>
    <scope>NUCLEOTIDE SEQUENCE [LARGE SCALE GENOMIC DNA]</scope>
    <source>
        <strain evidence="1">TB1705</strain>
        <tissue evidence="1">Leaf</tissue>
    </source>
</reference>
<dbReference type="Proteomes" id="UP000541444">
    <property type="component" value="Unassembled WGS sequence"/>
</dbReference>
<proteinExistence type="predicted"/>
<gene>
    <name evidence="1" type="ORF">GIB67_016486</name>
</gene>
<organism evidence="1 2">
    <name type="scientific">Kingdonia uniflora</name>
    <dbReference type="NCBI Taxonomy" id="39325"/>
    <lineage>
        <taxon>Eukaryota</taxon>
        <taxon>Viridiplantae</taxon>
        <taxon>Streptophyta</taxon>
        <taxon>Embryophyta</taxon>
        <taxon>Tracheophyta</taxon>
        <taxon>Spermatophyta</taxon>
        <taxon>Magnoliopsida</taxon>
        <taxon>Ranunculales</taxon>
        <taxon>Circaeasteraceae</taxon>
        <taxon>Kingdonia</taxon>
    </lineage>
</organism>